<evidence type="ECO:0000256" key="3">
    <source>
        <dbReference type="ARBA" id="ARBA00023163"/>
    </source>
</evidence>
<dbReference type="SUPFAM" id="SSF48498">
    <property type="entry name" value="Tetracyclin repressor-like, C-terminal domain"/>
    <property type="match status" value="1"/>
</dbReference>
<dbReference type="AlphaFoldDB" id="A0A370KJF4"/>
<dbReference type="PRINTS" id="PR00455">
    <property type="entry name" value="HTHTETR"/>
</dbReference>
<evidence type="ECO:0000313" key="6">
    <source>
        <dbReference type="EMBL" id="RDJ05585.1"/>
    </source>
</evidence>
<organism evidence="6 7">
    <name type="scientific">Rhizobium grahamii</name>
    <dbReference type="NCBI Taxonomy" id="1120045"/>
    <lineage>
        <taxon>Bacteria</taxon>
        <taxon>Pseudomonadati</taxon>
        <taxon>Pseudomonadota</taxon>
        <taxon>Alphaproteobacteria</taxon>
        <taxon>Hyphomicrobiales</taxon>
        <taxon>Rhizobiaceae</taxon>
        <taxon>Rhizobium/Agrobacterium group</taxon>
        <taxon>Rhizobium</taxon>
    </lineage>
</organism>
<dbReference type="PANTHER" id="PTHR47506:SF1">
    <property type="entry name" value="HTH-TYPE TRANSCRIPTIONAL REGULATOR YJDC"/>
    <property type="match status" value="1"/>
</dbReference>
<evidence type="ECO:0000256" key="1">
    <source>
        <dbReference type="ARBA" id="ARBA00023015"/>
    </source>
</evidence>
<keyword evidence="2 4" id="KW-0238">DNA-binding</keyword>
<feature type="domain" description="HTH tetR-type" evidence="5">
    <location>
        <begin position="24"/>
        <end position="84"/>
    </location>
</feature>
<evidence type="ECO:0000256" key="4">
    <source>
        <dbReference type="PROSITE-ProRule" id="PRU00335"/>
    </source>
</evidence>
<dbReference type="Gene3D" id="1.10.357.10">
    <property type="entry name" value="Tetracycline Repressor, domain 2"/>
    <property type="match status" value="1"/>
</dbReference>
<protein>
    <submittedName>
        <fullName evidence="6">TetR family transcriptional regulator</fullName>
    </submittedName>
</protein>
<dbReference type="PANTHER" id="PTHR47506">
    <property type="entry name" value="TRANSCRIPTIONAL REGULATORY PROTEIN"/>
    <property type="match status" value="1"/>
</dbReference>
<dbReference type="Pfam" id="PF00440">
    <property type="entry name" value="TetR_N"/>
    <property type="match status" value="1"/>
</dbReference>
<evidence type="ECO:0000259" key="5">
    <source>
        <dbReference type="PROSITE" id="PS50977"/>
    </source>
</evidence>
<dbReference type="EMBL" id="NAAC01000031">
    <property type="protein sequence ID" value="RDJ05585.1"/>
    <property type="molecule type" value="Genomic_DNA"/>
</dbReference>
<keyword evidence="3" id="KW-0804">Transcription</keyword>
<feature type="DNA-binding region" description="H-T-H motif" evidence="4">
    <location>
        <begin position="47"/>
        <end position="66"/>
    </location>
</feature>
<proteinExistence type="predicted"/>
<dbReference type="Proteomes" id="UP000254939">
    <property type="component" value="Unassembled WGS sequence"/>
</dbReference>
<dbReference type="RefSeq" id="WP_040675859.1">
    <property type="nucleotide sequence ID" value="NZ_KZ857266.1"/>
</dbReference>
<dbReference type="SUPFAM" id="SSF46689">
    <property type="entry name" value="Homeodomain-like"/>
    <property type="match status" value="1"/>
</dbReference>
<dbReference type="InterPro" id="IPR036271">
    <property type="entry name" value="Tet_transcr_reg_TetR-rel_C_sf"/>
</dbReference>
<sequence>MSRTLSAKKAESLALQFPANDQKLPPRERIVSTATQLFREHGIRGIGVDAIADAASTNKMTLYRHFGSKDELVCETLRRASEKAEAIWRDLETAHPGDPKSQLRAWVEARTESLCGKHVGCDLANAAIELKGEGHPAYGVIERHKAEQRDRLEALCLAAGAREPTLLADTLTLLLEGARVTRQAMGNATCCNHFSKACNAAMTAFV</sequence>
<accession>A0A370KJF4</accession>
<comment type="caution">
    <text evidence="6">The sequence shown here is derived from an EMBL/GenBank/DDBJ whole genome shotgun (WGS) entry which is preliminary data.</text>
</comment>
<name>A0A370KJF4_9HYPH</name>
<dbReference type="GO" id="GO:0003677">
    <property type="term" value="F:DNA binding"/>
    <property type="evidence" value="ECO:0007669"/>
    <property type="project" value="UniProtKB-UniRule"/>
</dbReference>
<dbReference type="InterPro" id="IPR001647">
    <property type="entry name" value="HTH_TetR"/>
</dbReference>
<gene>
    <name evidence="6" type="ORF">B5K06_24270</name>
</gene>
<dbReference type="InterPro" id="IPR009057">
    <property type="entry name" value="Homeodomain-like_sf"/>
</dbReference>
<evidence type="ECO:0000256" key="2">
    <source>
        <dbReference type="ARBA" id="ARBA00023125"/>
    </source>
</evidence>
<keyword evidence="1" id="KW-0805">Transcription regulation</keyword>
<evidence type="ECO:0000313" key="7">
    <source>
        <dbReference type="Proteomes" id="UP000254939"/>
    </source>
</evidence>
<reference evidence="6 7" key="1">
    <citation type="submission" date="2017-03" db="EMBL/GenBank/DDBJ databases">
        <title>Genome analysis of Rhizobial strains effectives or ineffectives for nitrogen fixation isolated from bean seeds.</title>
        <authorList>
            <person name="Peralta H."/>
            <person name="Aguilar-Vera A."/>
            <person name="Mora Y."/>
            <person name="Vargas-Lagunas C."/>
            <person name="Girard L."/>
            <person name="Mora J."/>
        </authorList>
    </citation>
    <scope>NUCLEOTIDE SEQUENCE [LARGE SCALE GENOMIC DNA]</scope>
    <source>
        <strain evidence="6 7">CCGM3</strain>
    </source>
</reference>
<dbReference type="OrthoDB" id="9787680at2"/>
<dbReference type="PROSITE" id="PS50977">
    <property type="entry name" value="HTH_TETR_2"/>
    <property type="match status" value="1"/>
</dbReference>